<proteinExistence type="inferred from homology"/>
<keyword evidence="4" id="KW-0479">Metal-binding</keyword>
<evidence type="ECO:0000256" key="8">
    <source>
        <dbReference type="ARBA" id="ARBA00034120"/>
    </source>
</evidence>
<keyword evidence="2 11" id="KW-0808">Transferase</keyword>
<dbReference type="GO" id="GO:0046872">
    <property type="term" value="F:metal ion binding"/>
    <property type="evidence" value="ECO:0007669"/>
    <property type="project" value="UniProtKB-KW"/>
</dbReference>
<dbReference type="InterPro" id="IPR000123">
    <property type="entry name" value="Reverse_transcriptase_msDNA"/>
</dbReference>
<dbReference type="CDD" id="cd03487">
    <property type="entry name" value="RT_Bac_retron_II"/>
    <property type="match status" value="1"/>
</dbReference>
<sequence length="304" mass="34047">MRWHKKQQTHFTYLGDAGYGDKALTAGLQQTTGDTAQLTAHGLPTFSHVGELTDAMGISTSELRFLCYQKDVSTVSHYQHFALSKKTGGTRLISAPMPRMKRAQYWLLDNVLNLLPIHDAAHGFIQGRSIVTNAKPHTNKQVVINLDLKDFFPSITYPRVKGIFKQSGYSEALATTFALIATKSDTQAVEMDGKTYHIANGKRELPQGSPCSPAITNVLCRRLDARLQGMAQKLGFTYTRYADDLTFSSDETDKIQSVLWRCQRIVTDEGFTLHPDKTRVMRKHQKQEVTGIVVNDGCRWIALP</sequence>
<dbReference type="InterPro" id="IPR000477">
    <property type="entry name" value="RT_dom"/>
</dbReference>
<evidence type="ECO:0000256" key="3">
    <source>
        <dbReference type="ARBA" id="ARBA00022695"/>
    </source>
</evidence>
<gene>
    <name evidence="11" type="ORF">JCM19237_2785</name>
</gene>
<dbReference type="AlphaFoldDB" id="A0A090QWP1"/>
<keyword evidence="7" id="KW-0051">Antiviral defense</keyword>
<dbReference type="PANTHER" id="PTHR34047:SF7">
    <property type="entry name" value="RNA-DIRECTED DNA POLYMERASE"/>
    <property type="match status" value="1"/>
</dbReference>
<keyword evidence="3 11" id="KW-0548">Nucleotidyltransferase</keyword>
<evidence type="ECO:0000256" key="5">
    <source>
        <dbReference type="ARBA" id="ARBA00022842"/>
    </source>
</evidence>
<name>A0A090QWP1_9GAMM</name>
<dbReference type="InterPro" id="IPR043502">
    <property type="entry name" value="DNA/RNA_pol_sf"/>
</dbReference>
<comment type="caution">
    <text evidence="11">The sequence shown here is derived from an EMBL/GenBank/DDBJ whole genome shotgun (WGS) entry which is preliminary data.</text>
</comment>
<dbReference type="SUPFAM" id="SSF56672">
    <property type="entry name" value="DNA/RNA polymerases"/>
    <property type="match status" value="1"/>
</dbReference>
<comment type="similarity">
    <text evidence="8">Belongs to the bacterial reverse transcriptase family.</text>
</comment>
<evidence type="ECO:0000256" key="4">
    <source>
        <dbReference type="ARBA" id="ARBA00022723"/>
    </source>
</evidence>
<evidence type="ECO:0000313" key="11">
    <source>
        <dbReference type="EMBL" id="GAL06688.1"/>
    </source>
</evidence>
<feature type="domain" description="Reverse transcriptase" evidence="10">
    <location>
        <begin position="64"/>
        <end position="294"/>
    </location>
</feature>
<dbReference type="EC" id="2.7.7.49" evidence="1"/>
<evidence type="ECO:0000259" key="10">
    <source>
        <dbReference type="PROSITE" id="PS50878"/>
    </source>
</evidence>
<evidence type="ECO:0000256" key="2">
    <source>
        <dbReference type="ARBA" id="ARBA00022679"/>
    </source>
</evidence>
<evidence type="ECO:0000256" key="7">
    <source>
        <dbReference type="ARBA" id="ARBA00023118"/>
    </source>
</evidence>
<dbReference type="PANTHER" id="PTHR34047">
    <property type="entry name" value="NUCLEAR INTRON MATURASE 1, MITOCHONDRIAL-RELATED"/>
    <property type="match status" value="1"/>
</dbReference>
<comment type="catalytic activity">
    <reaction evidence="9">
        <text>DNA(n) + a 2'-deoxyribonucleoside 5'-triphosphate = DNA(n+1) + diphosphate</text>
        <dbReference type="Rhea" id="RHEA:22508"/>
        <dbReference type="Rhea" id="RHEA-COMP:17339"/>
        <dbReference type="Rhea" id="RHEA-COMP:17340"/>
        <dbReference type="ChEBI" id="CHEBI:33019"/>
        <dbReference type="ChEBI" id="CHEBI:61560"/>
        <dbReference type="ChEBI" id="CHEBI:173112"/>
        <dbReference type="EC" id="2.7.7.49"/>
    </reaction>
</comment>
<evidence type="ECO:0000313" key="12">
    <source>
        <dbReference type="Proteomes" id="UP000029227"/>
    </source>
</evidence>
<evidence type="ECO:0000256" key="1">
    <source>
        <dbReference type="ARBA" id="ARBA00012493"/>
    </source>
</evidence>
<dbReference type="Proteomes" id="UP000029227">
    <property type="component" value="Unassembled WGS sequence"/>
</dbReference>
<dbReference type="PRINTS" id="PR00866">
    <property type="entry name" value="RNADNAPOLMS"/>
</dbReference>
<evidence type="ECO:0000256" key="9">
    <source>
        <dbReference type="ARBA" id="ARBA00048173"/>
    </source>
</evidence>
<dbReference type="EMBL" id="BBMN01000012">
    <property type="protein sequence ID" value="GAL06688.1"/>
    <property type="molecule type" value="Genomic_DNA"/>
</dbReference>
<dbReference type="Gene3D" id="3.30.70.270">
    <property type="match status" value="1"/>
</dbReference>
<keyword evidence="6 11" id="KW-0695">RNA-directed DNA polymerase</keyword>
<dbReference type="Pfam" id="PF00078">
    <property type="entry name" value="RVT_1"/>
    <property type="match status" value="1"/>
</dbReference>
<dbReference type="GO" id="GO:0051607">
    <property type="term" value="P:defense response to virus"/>
    <property type="evidence" value="ECO:0007669"/>
    <property type="project" value="UniProtKB-KW"/>
</dbReference>
<dbReference type="eggNOG" id="COG3344">
    <property type="taxonomic scope" value="Bacteria"/>
</dbReference>
<keyword evidence="5" id="KW-0460">Magnesium</keyword>
<protein>
    <recommendedName>
        <fullName evidence="1">RNA-directed DNA polymerase</fullName>
        <ecNumber evidence="1">2.7.7.49</ecNumber>
    </recommendedName>
</protein>
<organism evidence="11 12">
    <name type="scientific">Photobacterium aphoticum</name>
    <dbReference type="NCBI Taxonomy" id="754436"/>
    <lineage>
        <taxon>Bacteria</taxon>
        <taxon>Pseudomonadati</taxon>
        <taxon>Pseudomonadota</taxon>
        <taxon>Gammaproteobacteria</taxon>
        <taxon>Vibrionales</taxon>
        <taxon>Vibrionaceae</taxon>
        <taxon>Photobacterium</taxon>
    </lineage>
</organism>
<dbReference type="STRING" id="754436.JCM19237_2785"/>
<dbReference type="InterPro" id="IPR051083">
    <property type="entry name" value="GrpII_Intron_Splice-Mob/Def"/>
</dbReference>
<dbReference type="PROSITE" id="PS50878">
    <property type="entry name" value="RT_POL"/>
    <property type="match status" value="1"/>
</dbReference>
<dbReference type="InterPro" id="IPR043128">
    <property type="entry name" value="Rev_trsase/Diguanyl_cyclase"/>
</dbReference>
<accession>A0A090QWP1</accession>
<dbReference type="GO" id="GO:0003964">
    <property type="term" value="F:RNA-directed DNA polymerase activity"/>
    <property type="evidence" value="ECO:0007669"/>
    <property type="project" value="UniProtKB-KW"/>
</dbReference>
<reference evidence="11 12" key="1">
    <citation type="journal article" date="2014" name="Genome Announc.">
        <title>Draft Genome Sequences of Two Vibrionaceae Species, Vibrio ponticus C121 and Photobacterium aphoticum C119, Isolated as Coral Reef Microbiota.</title>
        <authorList>
            <person name="Al-saari N."/>
            <person name="Meirelles P.M."/>
            <person name="Mino S."/>
            <person name="Suda W."/>
            <person name="Oshima K."/>
            <person name="Hattori M."/>
            <person name="Ohkuma M."/>
            <person name="Thompson F.L."/>
            <person name="Gomez-Gil B."/>
            <person name="Sawabe T."/>
            <person name="Sawabe T."/>
        </authorList>
    </citation>
    <scope>NUCLEOTIDE SEQUENCE [LARGE SCALE GENOMIC DNA]</scope>
    <source>
        <strain evidence="11 12">JCM 19237</strain>
    </source>
</reference>
<dbReference type="GO" id="GO:0003723">
    <property type="term" value="F:RNA binding"/>
    <property type="evidence" value="ECO:0007669"/>
    <property type="project" value="InterPro"/>
</dbReference>
<evidence type="ECO:0000256" key="6">
    <source>
        <dbReference type="ARBA" id="ARBA00022918"/>
    </source>
</evidence>